<evidence type="ECO:0000313" key="2">
    <source>
        <dbReference type="Proteomes" id="UP000823399"/>
    </source>
</evidence>
<name>A0A9P7ERS6_9AGAM</name>
<sequence>MPNISSTCETTYKTNFLGIEQNETALLAWLQTEGHDMLPDSLLTTASFLFGWVDTHDIMALLDVSLREVMMQMQLQQEEDMSYAGFHSQGACLMEDRMHRAQMEISLFSNAIANLCEYLETRNYPISTQKLPTVNTITYVEASPELSPIRFNCFEPSNVIQDKCNAWLHAPSHFPDIMQADSNTTRTLGSLKAVEISLGSEVDMLSEAISHISEFGDDVTSSGSAVTHASLVPDDYIEDGFDDWVLTLYASSNVELL</sequence>
<organism evidence="1 2">
    <name type="scientific">Suillus discolor</name>
    <dbReference type="NCBI Taxonomy" id="1912936"/>
    <lineage>
        <taxon>Eukaryota</taxon>
        <taxon>Fungi</taxon>
        <taxon>Dikarya</taxon>
        <taxon>Basidiomycota</taxon>
        <taxon>Agaricomycotina</taxon>
        <taxon>Agaricomycetes</taxon>
        <taxon>Agaricomycetidae</taxon>
        <taxon>Boletales</taxon>
        <taxon>Suillineae</taxon>
        <taxon>Suillaceae</taxon>
        <taxon>Suillus</taxon>
    </lineage>
</organism>
<accession>A0A9P7ERS6</accession>
<dbReference type="EMBL" id="JABBWM010000182">
    <property type="protein sequence ID" value="KAG2085234.1"/>
    <property type="molecule type" value="Genomic_DNA"/>
</dbReference>
<dbReference type="OrthoDB" id="2674909at2759"/>
<dbReference type="RefSeq" id="XP_041284626.1">
    <property type="nucleotide sequence ID" value="XM_041434609.1"/>
</dbReference>
<evidence type="ECO:0000313" key="1">
    <source>
        <dbReference type="EMBL" id="KAG2085234.1"/>
    </source>
</evidence>
<reference evidence="1" key="1">
    <citation type="journal article" date="2020" name="New Phytol.">
        <title>Comparative genomics reveals dynamic genome evolution in host specialist ectomycorrhizal fungi.</title>
        <authorList>
            <person name="Lofgren L.A."/>
            <person name="Nguyen N.H."/>
            <person name="Vilgalys R."/>
            <person name="Ruytinx J."/>
            <person name="Liao H.L."/>
            <person name="Branco S."/>
            <person name="Kuo A."/>
            <person name="LaButti K."/>
            <person name="Lipzen A."/>
            <person name="Andreopoulos W."/>
            <person name="Pangilinan J."/>
            <person name="Riley R."/>
            <person name="Hundley H."/>
            <person name="Na H."/>
            <person name="Barry K."/>
            <person name="Grigoriev I.V."/>
            <person name="Stajich J.E."/>
            <person name="Kennedy P.G."/>
        </authorList>
    </citation>
    <scope>NUCLEOTIDE SEQUENCE</scope>
    <source>
        <strain evidence="1">FC423</strain>
    </source>
</reference>
<dbReference type="AlphaFoldDB" id="A0A9P7ERS6"/>
<comment type="caution">
    <text evidence="1">The sequence shown here is derived from an EMBL/GenBank/DDBJ whole genome shotgun (WGS) entry which is preliminary data.</text>
</comment>
<proteinExistence type="predicted"/>
<gene>
    <name evidence="1" type="ORF">F5147DRAFT_659587</name>
</gene>
<dbReference type="GeneID" id="64696868"/>
<dbReference type="Proteomes" id="UP000823399">
    <property type="component" value="Unassembled WGS sequence"/>
</dbReference>
<keyword evidence="2" id="KW-1185">Reference proteome</keyword>
<protein>
    <submittedName>
        <fullName evidence="1">Uncharacterized protein</fullName>
    </submittedName>
</protein>